<dbReference type="PANTHER" id="PTHR12949">
    <property type="entry name" value="RNA POLYMERASE III DNA DIRECTED -RELATED"/>
    <property type="match status" value="1"/>
</dbReference>
<dbReference type="AlphaFoldDB" id="A0A0R3SDM9"/>
<comment type="function">
    <text evidence="5">DNA-dependent RNA polymerase catalyzes the transcription of DNA into RNA using the four ribonucleoside triphosphates as substrates. Specific core component of RNA polymerase III which synthesizes small RNAs, such as 5S rRNA and tRNAs.</text>
</comment>
<sequence length="461" mass="52876">MVKSSELIRIALIRSTKGDLNREAEVIVDTLILLVESGALLAFTKSILLQPPEEIVRYQRFTLSKKDLLENLRKFISVGAEAKNIRRFLPSPKVAADWDLILSPNANYLEALWRDQLIARLATEQINETAGKIMSHILRIAAASKEHAVVSSIHSETVSREQITQSFDCLPEHFESYLKLLLDDPMFLLEEKAGIAGGMYVCPYKKVFRSMLIRQAENLTQILYENTGLRIFRLLLEEGFHTWENMENRLLIPQADFRKTLPQMLASGFVISKEFSKAKEFNVDTIVCVFNVDLAKIARVLIEFAQHCVRCLSSRCELEQFPKPVLALLMVFYVTHHATEYLREFGVTCVFYSRRLLDQRYRVETLIDEHKSKIARLEKGVDDATEDQAEESEDSMDPLESHKESVQALQNSLTPAEVNQLSTLTNRLSKLSSARWEAETAWFIADMYLRLHHLAKPQKKD</sequence>
<dbReference type="Pfam" id="PF22536">
    <property type="entry name" value="WHD_POLR3C"/>
    <property type="match status" value="1"/>
</dbReference>
<dbReference type="OrthoDB" id="272392at2759"/>
<keyword evidence="4 5" id="KW-0539">Nucleus</keyword>
<reference evidence="9 10" key="2">
    <citation type="submission" date="2018-11" db="EMBL/GenBank/DDBJ databases">
        <authorList>
            <consortium name="Pathogen Informatics"/>
        </authorList>
    </citation>
    <scope>NUCLEOTIDE SEQUENCE [LARGE SCALE GENOMIC DNA]</scope>
</reference>
<evidence type="ECO:0000313" key="10">
    <source>
        <dbReference type="Proteomes" id="UP000274504"/>
    </source>
</evidence>
<evidence type="ECO:0000259" key="8">
    <source>
        <dbReference type="Pfam" id="PF22536"/>
    </source>
</evidence>
<dbReference type="Gene3D" id="1.10.10.10">
    <property type="entry name" value="Winged helix-like DNA-binding domain superfamily/Winged helix DNA-binding domain"/>
    <property type="match status" value="2"/>
</dbReference>
<keyword evidence="3 5" id="KW-0804">Transcription</keyword>
<feature type="domain" description="DNA-directed RNA polymerase III subunit RPC3 winged-helix" evidence="8">
    <location>
        <begin position="221"/>
        <end position="290"/>
    </location>
</feature>
<feature type="domain" description="RNA polymerase III Rpc82 C -terminal" evidence="7">
    <location>
        <begin position="80"/>
        <end position="210"/>
    </location>
</feature>
<protein>
    <recommendedName>
        <fullName evidence="5">DNA-directed RNA polymerase III subunit RPC3</fullName>
        <shortName evidence="5">RNA polymerase III subunit C3</shortName>
    </recommendedName>
</protein>
<comment type="subunit">
    <text evidence="5">Component of the RNA polymerase III (Pol III) complex consisting of 17 subunits.</text>
</comment>
<evidence type="ECO:0000256" key="6">
    <source>
        <dbReference type="SAM" id="MobiDB-lite"/>
    </source>
</evidence>
<comment type="subcellular location">
    <subcellularLocation>
        <location evidence="1 5">Nucleus</location>
    </subcellularLocation>
</comment>
<dbReference type="InterPro" id="IPR036388">
    <property type="entry name" value="WH-like_DNA-bd_sf"/>
</dbReference>
<comment type="similarity">
    <text evidence="5">Belongs to the eukaryotic RPC3/POLR3C RNA polymerase subunit family.</text>
</comment>
<feature type="region of interest" description="Disordered" evidence="6">
    <location>
        <begin position="378"/>
        <end position="410"/>
    </location>
</feature>
<evidence type="ECO:0000256" key="1">
    <source>
        <dbReference type="ARBA" id="ARBA00004123"/>
    </source>
</evidence>
<evidence type="ECO:0000259" key="7">
    <source>
        <dbReference type="Pfam" id="PF05645"/>
    </source>
</evidence>
<dbReference type="InterPro" id="IPR055207">
    <property type="entry name" value="POLR3C_WHD"/>
</dbReference>
<organism evidence="11">
    <name type="scientific">Hymenolepis diminuta</name>
    <name type="common">Rat tapeworm</name>
    <dbReference type="NCBI Taxonomy" id="6216"/>
    <lineage>
        <taxon>Eukaryota</taxon>
        <taxon>Metazoa</taxon>
        <taxon>Spiralia</taxon>
        <taxon>Lophotrochozoa</taxon>
        <taxon>Platyhelminthes</taxon>
        <taxon>Cestoda</taxon>
        <taxon>Eucestoda</taxon>
        <taxon>Cyclophyllidea</taxon>
        <taxon>Hymenolepididae</taxon>
        <taxon>Hymenolepis</taxon>
    </lineage>
</organism>
<evidence type="ECO:0000313" key="9">
    <source>
        <dbReference type="EMBL" id="VDL22434.1"/>
    </source>
</evidence>
<name>A0A0R3SDM9_HYMDI</name>
<accession>A0A0R3SDM9</accession>
<dbReference type="Proteomes" id="UP000274504">
    <property type="component" value="Unassembled WGS sequence"/>
</dbReference>
<gene>
    <name evidence="9" type="ORF">HDID_LOCUS2804</name>
</gene>
<dbReference type="InterPro" id="IPR008806">
    <property type="entry name" value="RNA_pol_III_Rpc82_C"/>
</dbReference>
<proteinExistence type="inferred from homology"/>
<keyword evidence="2 5" id="KW-0240">DNA-directed RNA polymerase</keyword>
<evidence type="ECO:0000256" key="5">
    <source>
        <dbReference type="RuleBase" id="RU367076"/>
    </source>
</evidence>
<feature type="compositionally biased region" description="Acidic residues" evidence="6">
    <location>
        <begin position="383"/>
        <end position="397"/>
    </location>
</feature>
<evidence type="ECO:0000256" key="2">
    <source>
        <dbReference type="ARBA" id="ARBA00022478"/>
    </source>
</evidence>
<evidence type="ECO:0000256" key="3">
    <source>
        <dbReference type="ARBA" id="ARBA00023163"/>
    </source>
</evidence>
<dbReference type="Gene3D" id="6.10.140.1450">
    <property type="match status" value="1"/>
</dbReference>
<dbReference type="EMBL" id="UYSG01000741">
    <property type="protein sequence ID" value="VDL22434.1"/>
    <property type="molecule type" value="Genomic_DNA"/>
</dbReference>
<dbReference type="InterPro" id="IPR039748">
    <property type="entry name" value="RPC3"/>
</dbReference>
<dbReference type="GO" id="GO:0005666">
    <property type="term" value="C:RNA polymerase III complex"/>
    <property type="evidence" value="ECO:0007669"/>
    <property type="project" value="UniProtKB-UniRule"/>
</dbReference>
<dbReference type="WBParaSite" id="HDID_0000280601-mRNA-1">
    <property type="protein sequence ID" value="HDID_0000280601-mRNA-1"/>
    <property type="gene ID" value="HDID_0000280601"/>
</dbReference>
<evidence type="ECO:0000256" key="4">
    <source>
        <dbReference type="ARBA" id="ARBA00023242"/>
    </source>
</evidence>
<evidence type="ECO:0000313" key="11">
    <source>
        <dbReference type="WBParaSite" id="HDID_0000280601-mRNA-1"/>
    </source>
</evidence>
<dbReference type="GO" id="GO:0003697">
    <property type="term" value="F:single-stranded DNA binding"/>
    <property type="evidence" value="ECO:0007669"/>
    <property type="project" value="UniProtKB-UniRule"/>
</dbReference>
<dbReference type="PANTHER" id="PTHR12949:SF0">
    <property type="entry name" value="DNA-DIRECTED RNA POLYMERASE III SUBUNIT RPC3"/>
    <property type="match status" value="1"/>
</dbReference>
<dbReference type="Pfam" id="PF05645">
    <property type="entry name" value="RNA_pol_Rpc82"/>
    <property type="match status" value="1"/>
</dbReference>
<reference evidence="11" key="1">
    <citation type="submission" date="2017-02" db="UniProtKB">
        <authorList>
            <consortium name="WormBaseParasite"/>
        </authorList>
    </citation>
    <scope>IDENTIFICATION</scope>
</reference>
<dbReference type="GO" id="GO:0006351">
    <property type="term" value="P:DNA-templated transcription"/>
    <property type="evidence" value="ECO:0007669"/>
    <property type="project" value="InterPro"/>
</dbReference>
<dbReference type="STRING" id="6216.A0A0R3SDM9"/>